<dbReference type="Proteomes" id="UP000198967">
    <property type="component" value="Unassembled WGS sequence"/>
</dbReference>
<proteinExistence type="predicted"/>
<dbReference type="Pfam" id="PF20271">
    <property type="entry name" value="CATASP"/>
    <property type="match status" value="1"/>
</dbReference>
<reference evidence="2 3" key="1">
    <citation type="submission" date="2016-10" db="EMBL/GenBank/DDBJ databases">
        <authorList>
            <person name="de Groot N.N."/>
        </authorList>
    </citation>
    <scope>NUCLEOTIDE SEQUENCE [LARGE SCALE GENOMIC DNA]</scope>
    <source>
        <strain evidence="2 3">CGMCC 4.3143</strain>
    </source>
</reference>
<evidence type="ECO:0000313" key="2">
    <source>
        <dbReference type="EMBL" id="SDG82229.1"/>
    </source>
</evidence>
<sequence length="151" mass="16390">MNVASGPAGGEGAREIGRLWVVIRDLDHRNLPRVDVDGPAMFGRVVTEREHPGHDAALWEEALDVVEDARAWQLHPEAWSILGGIVSRLATAVARRDLAAVQTGVLELELLGPVRATPLDAPVTGPVPEEVDLLLNRLVHDLQDDLAPRES</sequence>
<evidence type="ECO:0000259" key="1">
    <source>
        <dbReference type="Pfam" id="PF20271"/>
    </source>
</evidence>
<feature type="domain" description="CATRA-Associated Small Protein" evidence="1">
    <location>
        <begin position="61"/>
        <end position="145"/>
    </location>
</feature>
<dbReference type="EMBL" id="FNBE01000015">
    <property type="protein sequence ID" value="SDG82229.1"/>
    <property type="molecule type" value="Genomic_DNA"/>
</dbReference>
<dbReference type="STRING" id="366584.SAMN05216377_115164"/>
<dbReference type="AlphaFoldDB" id="A0A1G7XDF5"/>
<protein>
    <recommendedName>
        <fullName evidence="1">CATRA-Associated Small Protein domain-containing protein</fullName>
    </recommendedName>
</protein>
<keyword evidence="3" id="KW-1185">Reference proteome</keyword>
<name>A0A1G7XDF5_PSEOR</name>
<dbReference type="RefSeq" id="WP_176921473.1">
    <property type="nucleotide sequence ID" value="NZ_FNBE01000015.1"/>
</dbReference>
<organism evidence="2 3">
    <name type="scientific">Pseudonocardia oroxyli</name>
    <dbReference type="NCBI Taxonomy" id="366584"/>
    <lineage>
        <taxon>Bacteria</taxon>
        <taxon>Bacillati</taxon>
        <taxon>Actinomycetota</taxon>
        <taxon>Actinomycetes</taxon>
        <taxon>Pseudonocardiales</taxon>
        <taxon>Pseudonocardiaceae</taxon>
        <taxon>Pseudonocardia</taxon>
    </lineage>
</organism>
<gene>
    <name evidence="2" type="ORF">SAMN05216377_115164</name>
</gene>
<evidence type="ECO:0000313" key="3">
    <source>
        <dbReference type="Proteomes" id="UP000198967"/>
    </source>
</evidence>
<accession>A0A1G7XDF5</accession>
<dbReference type="InterPro" id="IPR046924">
    <property type="entry name" value="CATASP"/>
</dbReference>